<keyword evidence="6 8" id="KW-1133">Transmembrane helix</keyword>
<feature type="transmembrane region" description="Helical" evidence="8">
    <location>
        <begin position="240"/>
        <end position="259"/>
    </location>
</feature>
<evidence type="ECO:0000256" key="4">
    <source>
        <dbReference type="ARBA" id="ARBA00022679"/>
    </source>
</evidence>
<sequence length="509" mass="59425">MSPKNLILIAFIILKFVLQYALLSPEYDLQRDEYLHLDQANHLAWGYLSVPPATSWFSYIILLLGNSVFWVKFFPALFGVLTLVIVWKTIEMLKGNVYALILGAVCIVFSSLLRMNMLYQPNSLDILCWTAFYYTIIQYITSEKTKWIYIAAIVFAFGFLNKYNILFLLIGLFPALLLSKQRKILAQKQLYFALILGLVLITPNLLWQYNNQFPVVHHMKELSETQLVNVDRVDFLKEQLLLFIGSLFVIIAALFALLFYKPFKEYQFFFASLLFTLLVFLYFKAKGYYAIGLYPVYIAFGSVFLSEVFRKGWKRYLLAVFIIIPILFFIPIYNLAFPNKSPEYIVNHSEKYKKLGLLRWEDGQDHELPQDFADMLGWKELARKTDSVYALLPNSDKTLVLCDNYGQAGAINYYTKKRIKAVSFNADYVNWFNLNVVYQNLIRVREYEEHTTELNETGHYFESSVIGGKITNKYAREYQTTLFVFKGAKININGRIENEIKETKNYSKK</sequence>
<dbReference type="Proteomes" id="UP000247903">
    <property type="component" value="Unassembled WGS sequence"/>
</dbReference>
<reference evidence="10 11" key="1">
    <citation type="submission" date="2018-05" db="EMBL/GenBank/DDBJ databases">
        <title>Flavobacterium sp. strain IMCC34759, incomplete genome.</title>
        <authorList>
            <person name="Joung Y."/>
            <person name="Cho J."/>
        </authorList>
    </citation>
    <scope>NUCLEOTIDE SEQUENCE [LARGE SCALE GENOMIC DNA]</scope>
    <source>
        <strain evidence="10 11">IMCC34759</strain>
    </source>
</reference>
<feature type="transmembrane region" description="Helical" evidence="8">
    <location>
        <begin position="316"/>
        <end position="336"/>
    </location>
</feature>
<feature type="domain" description="Glycosyltransferase RgtA/B/C/D-like" evidence="9">
    <location>
        <begin position="50"/>
        <end position="207"/>
    </location>
</feature>
<feature type="transmembrane region" description="Helical" evidence="8">
    <location>
        <begin position="124"/>
        <end position="141"/>
    </location>
</feature>
<feature type="transmembrane region" description="Helical" evidence="8">
    <location>
        <begin position="96"/>
        <end position="112"/>
    </location>
</feature>
<evidence type="ECO:0000313" key="10">
    <source>
        <dbReference type="EMBL" id="PXY42426.1"/>
    </source>
</evidence>
<protein>
    <submittedName>
        <fullName evidence="10">Glycosyl transferase</fullName>
    </submittedName>
</protein>
<keyword evidence="11" id="KW-1185">Reference proteome</keyword>
<keyword evidence="3" id="KW-0328">Glycosyltransferase</keyword>
<gene>
    <name evidence="10" type="ORF">DMB65_04135</name>
</gene>
<dbReference type="AlphaFoldDB" id="A0A2V4BTR7"/>
<evidence type="ECO:0000259" key="9">
    <source>
        <dbReference type="Pfam" id="PF13231"/>
    </source>
</evidence>
<evidence type="ECO:0000256" key="1">
    <source>
        <dbReference type="ARBA" id="ARBA00004651"/>
    </source>
</evidence>
<keyword evidence="4 10" id="KW-0808">Transferase</keyword>
<dbReference type="PANTHER" id="PTHR33908">
    <property type="entry name" value="MANNOSYLTRANSFERASE YKCB-RELATED"/>
    <property type="match status" value="1"/>
</dbReference>
<evidence type="ECO:0000256" key="5">
    <source>
        <dbReference type="ARBA" id="ARBA00022692"/>
    </source>
</evidence>
<evidence type="ECO:0000256" key="7">
    <source>
        <dbReference type="ARBA" id="ARBA00023136"/>
    </source>
</evidence>
<evidence type="ECO:0000256" key="6">
    <source>
        <dbReference type="ARBA" id="ARBA00022989"/>
    </source>
</evidence>
<feature type="transmembrane region" description="Helical" evidence="8">
    <location>
        <begin position="266"/>
        <end position="283"/>
    </location>
</feature>
<feature type="transmembrane region" description="Helical" evidence="8">
    <location>
        <begin position="69"/>
        <end position="90"/>
    </location>
</feature>
<dbReference type="EMBL" id="QJHK01000002">
    <property type="protein sequence ID" value="PXY42426.1"/>
    <property type="molecule type" value="Genomic_DNA"/>
</dbReference>
<dbReference type="OrthoDB" id="9813729at2"/>
<dbReference type="InterPro" id="IPR050297">
    <property type="entry name" value="LipidA_mod_glycosyltrf_83"/>
</dbReference>
<dbReference type="PANTHER" id="PTHR33908:SF11">
    <property type="entry name" value="MEMBRANE PROTEIN"/>
    <property type="match status" value="1"/>
</dbReference>
<dbReference type="GO" id="GO:0009103">
    <property type="term" value="P:lipopolysaccharide biosynthetic process"/>
    <property type="evidence" value="ECO:0007669"/>
    <property type="project" value="UniProtKB-ARBA"/>
</dbReference>
<keyword evidence="7 8" id="KW-0472">Membrane</keyword>
<name>A0A2V4BTR7_9FLAO</name>
<dbReference type="Pfam" id="PF13231">
    <property type="entry name" value="PMT_2"/>
    <property type="match status" value="1"/>
</dbReference>
<evidence type="ECO:0000313" key="11">
    <source>
        <dbReference type="Proteomes" id="UP000247903"/>
    </source>
</evidence>
<dbReference type="RefSeq" id="WP_110305396.1">
    <property type="nucleotide sequence ID" value="NZ_QJHK01000002.1"/>
</dbReference>
<comment type="caution">
    <text evidence="10">The sequence shown here is derived from an EMBL/GenBank/DDBJ whole genome shotgun (WGS) entry which is preliminary data.</text>
</comment>
<keyword evidence="5 8" id="KW-0812">Transmembrane</keyword>
<evidence type="ECO:0000256" key="8">
    <source>
        <dbReference type="SAM" id="Phobius"/>
    </source>
</evidence>
<feature type="transmembrane region" description="Helical" evidence="8">
    <location>
        <begin position="147"/>
        <end position="178"/>
    </location>
</feature>
<dbReference type="GO" id="GO:0016763">
    <property type="term" value="F:pentosyltransferase activity"/>
    <property type="evidence" value="ECO:0007669"/>
    <property type="project" value="TreeGrafter"/>
</dbReference>
<dbReference type="InterPro" id="IPR038731">
    <property type="entry name" value="RgtA/B/C-like"/>
</dbReference>
<feature type="transmembrane region" description="Helical" evidence="8">
    <location>
        <begin position="43"/>
        <end position="62"/>
    </location>
</feature>
<organism evidence="10 11">
    <name type="scientific">Flavobacterium cheongpyeongense</name>
    <dbReference type="NCBI Taxonomy" id="2212651"/>
    <lineage>
        <taxon>Bacteria</taxon>
        <taxon>Pseudomonadati</taxon>
        <taxon>Bacteroidota</taxon>
        <taxon>Flavobacteriia</taxon>
        <taxon>Flavobacteriales</taxon>
        <taxon>Flavobacteriaceae</taxon>
        <taxon>Flavobacterium</taxon>
    </lineage>
</organism>
<feature type="transmembrane region" description="Helical" evidence="8">
    <location>
        <begin position="190"/>
        <end position="209"/>
    </location>
</feature>
<accession>A0A2V4BTR7</accession>
<feature type="transmembrane region" description="Helical" evidence="8">
    <location>
        <begin position="289"/>
        <end position="309"/>
    </location>
</feature>
<evidence type="ECO:0000256" key="2">
    <source>
        <dbReference type="ARBA" id="ARBA00022475"/>
    </source>
</evidence>
<proteinExistence type="predicted"/>
<dbReference type="GO" id="GO:0005886">
    <property type="term" value="C:plasma membrane"/>
    <property type="evidence" value="ECO:0007669"/>
    <property type="project" value="UniProtKB-SubCell"/>
</dbReference>
<comment type="subcellular location">
    <subcellularLocation>
        <location evidence="1">Cell membrane</location>
        <topology evidence="1">Multi-pass membrane protein</topology>
    </subcellularLocation>
</comment>
<keyword evidence="2" id="KW-1003">Cell membrane</keyword>
<evidence type="ECO:0000256" key="3">
    <source>
        <dbReference type="ARBA" id="ARBA00022676"/>
    </source>
</evidence>